<comment type="caution">
    <text evidence="8">The sequence shown here is derived from an EMBL/GenBank/DDBJ whole genome shotgun (WGS) entry which is preliminary data.</text>
</comment>
<dbReference type="PROSITE" id="PS50893">
    <property type="entry name" value="ABC_TRANSPORTER_2"/>
    <property type="match status" value="1"/>
</dbReference>
<dbReference type="Pfam" id="PF00005">
    <property type="entry name" value="ABC_tran"/>
    <property type="match status" value="1"/>
</dbReference>
<dbReference type="InterPro" id="IPR050763">
    <property type="entry name" value="ABC_transporter_ATP-binding"/>
</dbReference>
<accession>A0ABR5J430</accession>
<sequence length="313" mass="34789">MDSADAADTVVVADGLTKRYGDRTAVRGIDIQVRRGEFLGFLGPNGAGKSSTLRMVACVSPRTEGRLSVFGMDPDRHGPAIRARIGVVPQQDNLDTELSVSENLRVYARCFGIRRREVRRKIAELLEFAALTDRAGAEVETLSGGMRRRLTIARALVNDPELVLLDEPTTGLDPQARHLLWDRLLGLKRAGVTLVLTTHYMDEVERLCDRVIIIDQGRIIEQGTPPELIGRHAPPEVVELRYPPDRQAIAAEKLAGLCERVEVLPERLLLFVHHSEQALSEIYRSGLPPESSLVRRSTLEDVFLHLTGRSLDD</sequence>
<dbReference type="Proteomes" id="UP000037020">
    <property type="component" value="Unassembled WGS sequence"/>
</dbReference>
<evidence type="ECO:0000313" key="9">
    <source>
        <dbReference type="Proteomes" id="UP000037020"/>
    </source>
</evidence>
<dbReference type="Gene3D" id="3.40.50.300">
    <property type="entry name" value="P-loop containing nucleotide triphosphate hydrolases"/>
    <property type="match status" value="1"/>
</dbReference>
<proteinExistence type="inferred from homology"/>
<keyword evidence="9" id="KW-1185">Reference proteome</keyword>
<protein>
    <submittedName>
        <fullName evidence="8">ABC transporter</fullName>
    </submittedName>
</protein>
<dbReference type="PANTHER" id="PTHR42711">
    <property type="entry name" value="ABC TRANSPORTER ATP-BINDING PROTEIN"/>
    <property type="match status" value="1"/>
</dbReference>
<evidence type="ECO:0000256" key="6">
    <source>
        <dbReference type="ARBA" id="ARBA00023251"/>
    </source>
</evidence>
<evidence type="ECO:0000313" key="8">
    <source>
        <dbReference type="EMBL" id="KOG88167.1"/>
    </source>
</evidence>
<organism evidence="8 9">
    <name type="scientific">Streptomyces varsoviensis</name>
    <dbReference type="NCBI Taxonomy" id="67373"/>
    <lineage>
        <taxon>Bacteria</taxon>
        <taxon>Bacillati</taxon>
        <taxon>Actinomycetota</taxon>
        <taxon>Actinomycetes</taxon>
        <taxon>Kitasatosporales</taxon>
        <taxon>Streptomycetaceae</taxon>
        <taxon>Streptomyces</taxon>
    </lineage>
</organism>
<evidence type="ECO:0000256" key="1">
    <source>
        <dbReference type="ARBA" id="ARBA00004202"/>
    </source>
</evidence>
<dbReference type="SUPFAM" id="SSF52540">
    <property type="entry name" value="P-loop containing nucleoside triphosphate hydrolases"/>
    <property type="match status" value="1"/>
</dbReference>
<gene>
    <name evidence="8" type="ORF">ADK38_21295</name>
</gene>
<dbReference type="EMBL" id="LGUT01001813">
    <property type="protein sequence ID" value="KOG88167.1"/>
    <property type="molecule type" value="Genomic_DNA"/>
</dbReference>
<feature type="domain" description="ABC transporter" evidence="7">
    <location>
        <begin position="11"/>
        <end position="241"/>
    </location>
</feature>
<dbReference type="InterPro" id="IPR003593">
    <property type="entry name" value="AAA+_ATPase"/>
</dbReference>
<keyword evidence="4" id="KW-0547">Nucleotide-binding</keyword>
<keyword evidence="5" id="KW-0067">ATP-binding</keyword>
<evidence type="ECO:0000256" key="5">
    <source>
        <dbReference type="ARBA" id="ARBA00022840"/>
    </source>
</evidence>
<evidence type="ECO:0000256" key="2">
    <source>
        <dbReference type="ARBA" id="ARBA00005417"/>
    </source>
</evidence>
<dbReference type="InterPro" id="IPR027417">
    <property type="entry name" value="P-loop_NTPase"/>
</dbReference>
<dbReference type="SMART" id="SM00382">
    <property type="entry name" value="AAA"/>
    <property type="match status" value="1"/>
</dbReference>
<reference evidence="8 9" key="1">
    <citation type="submission" date="2015-07" db="EMBL/GenBank/DDBJ databases">
        <authorList>
            <person name="Ju K.-S."/>
            <person name="Doroghazi J.R."/>
            <person name="Metcalf W.W."/>
        </authorList>
    </citation>
    <scope>NUCLEOTIDE SEQUENCE [LARGE SCALE GENOMIC DNA]</scope>
    <source>
        <strain evidence="8 9">NRRL B-3589</strain>
    </source>
</reference>
<comment type="subcellular location">
    <subcellularLocation>
        <location evidence="1">Cell membrane</location>
        <topology evidence="1">Peripheral membrane protein</topology>
    </subcellularLocation>
</comment>
<dbReference type="RefSeq" id="WP_030885236.1">
    <property type="nucleotide sequence ID" value="NZ_JBIRHZ010000014.1"/>
</dbReference>
<dbReference type="InterPro" id="IPR017871">
    <property type="entry name" value="ABC_transporter-like_CS"/>
</dbReference>
<comment type="similarity">
    <text evidence="2">Belongs to the ABC transporter superfamily.</text>
</comment>
<dbReference type="PANTHER" id="PTHR42711:SF5">
    <property type="entry name" value="ABC TRANSPORTER ATP-BINDING PROTEIN NATA"/>
    <property type="match status" value="1"/>
</dbReference>
<evidence type="ECO:0000256" key="3">
    <source>
        <dbReference type="ARBA" id="ARBA00022448"/>
    </source>
</evidence>
<evidence type="ECO:0000259" key="7">
    <source>
        <dbReference type="PROSITE" id="PS50893"/>
    </source>
</evidence>
<name>A0ABR5J430_9ACTN</name>
<keyword evidence="6" id="KW-0046">Antibiotic resistance</keyword>
<dbReference type="InterPro" id="IPR003439">
    <property type="entry name" value="ABC_transporter-like_ATP-bd"/>
</dbReference>
<keyword evidence="3" id="KW-0813">Transport</keyword>
<evidence type="ECO:0000256" key="4">
    <source>
        <dbReference type="ARBA" id="ARBA00022741"/>
    </source>
</evidence>
<dbReference type="PROSITE" id="PS00211">
    <property type="entry name" value="ABC_TRANSPORTER_1"/>
    <property type="match status" value="1"/>
</dbReference>